<evidence type="ECO:0000313" key="2">
    <source>
        <dbReference type="EMBL" id="RAU19641.1"/>
    </source>
</evidence>
<gene>
    <name evidence="2" type="ORF">DN062_00725</name>
</gene>
<keyword evidence="3" id="KW-1185">Reference proteome</keyword>
<organism evidence="2 3">
    <name type="scientific">Nitrincola tibetensis</name>
    <dbReference type="NCBI Taxonomy" id="2219697"/>
    <lineage>
        <taxon>Bacteria</taxon>
        <taxon>Pseudomonadati</taxon>
        <taxon>Pseudomonadota</taxon>
        <taxon>Gammaproteobacteria</taxon>
        <taxon>Oceanospirillales</taxon>
        <taxon>Oceanospirillaceae</taxon>
        <taxon>Nitrincola</taxon>
    </lineage>
</organism>
<evidence type="ECO:0000313" key="3">
    <source>
        <dbReference type="Proteomes" id="UP000250744"/>
    </source>
</evidence>
<protein>
    <submittedName>
        <fullName evidence="2">NAD synthetase</fullName>
    </submittedName>
</protein>
<evidence type="ECO:0000256" key="1">
    <source>
        <dbReference type="SAM" id="Phobius"/>
    </source>
</evidence>
<comment type="caution">
    <text evidence="2">The sequence shown here is derived from an EMBL/GenBank/DDBJ whole genome shotgun (WGS) entry which is preliminary data.</text>
</comment>
<feature type="transmembrane region" description="Helical" evidence="1">
    <location>
        <begin position="98"/>
        <end position="119"/>
    </location>
</feature>
<sequence>MAISLLPVQTSFDQRALRNRLSTNLNEQKLFKIIDEDPDLIGAGVIFIDSRGIVVTLRDFEPICSIKPVNVILREPPRSYTADAYIAEVRDNNRENRLIYEATGTAVACGGAVLGWVVIVSSGSAVPFTGGSSGIITAVAYGATVAGMAQCMNGVLRTRNEVIDPQVNDNLDSEEWYQNTMMALDVISLAGATAAGLITIKGIKLLKANGIPIRKSLEGLSRQERRRLSREIARSNVPGISNRTLRVMERAGQIERRYSNAAIRKTTLLQIKDALAAGLSFTGSAIGGNIKLLAIAVVREE</sequence>
<dbReference type="RefSeq" id="WP_112156635.1">
    <property type="nucleotide sequence ID" value="NZ_QKRX01000001.1"/>
</dbReference>
<dbReference type="EMBL" id="QKRX01000001">
    <property type="protein sequence ID" value="RAU19641.1"/>
    <property type="molecule type" value="Genomic_DNA"/>
</dbReference>
<dbReference type="OrthoDB" id="6828104at2"/>
<name>A0A364NRD0_9GAMM</name>
<accession>A0A364NRD0</accession>
<dbReference type="Proteomes" id="UP000250744">
    <property type="component" value="Unassembled WGS sequence"/>
</dbReference>
<reference evidence="2 3" key="1">
    <citation type="submission" date="2018-06" db="EMBL/GenBank/DDBJ databases">
        <title>Nitrincola tibetense sp. nov., isolated from Lake XuguoCo on Tibetan Plateau.</title>
        <authorList>
            <person name="Xing P."/>
        </authorList>
    </citation>
    <scope>NUCLEOTIDE SEQUENCE [LARGE SCALE GENOMIC DNA]</scope>
    <source>
        <strain evidence="3">xg18</strain>
    </source>
</reference>
<feature type="transmembrane region" description="Helical" evidence="1">
    <location>
        <begin position="125"/>
        <end position="149"/>
    </location>
</feature>
<proteinExistence type="predicted"/>
<keyword evidence="1" id="KW-1133">Transmembrane helix</keyword>
<dbReference type="AlphaFoldDB" id="A0A364NRD0"/>
<keyword evidence="1" id="KW-0472">Membrane</keyword>
<keyword evidence="1" id="KW-0812">Transmembrane</keyword>